<organism evidence="3 4">
    <name type="scientific">Candidatus Berkelbacteria bacterium CG08_land_8_20_14_0_20_39_8</name>
    <dbReference type="NCBI Taxonomy" id="1974511"/>
    <lineage>
        <taxon>Bacteria</taxon>
        <taxon>Candidatus Berkelbacteria</taxon>
    </lineage>
</organism>
<protein>
    <recommendedName>
        <fullName evidence="5">Glycosyltransferase family 1 protein</fullName>
    </recommendedName>
</protein>
<feature type="domain" description="Glycosyltransferase subfamily 4-like N-terminal" evidence="2">
    <location>
        <begin position="19"/>
        <end position="185"/>
    </location>
</feature>
<feature type="domain" description="Glycosyl transferase family 1" evidence="1">
    <location>
        <begin position="219"/>
        <end position="375"/>
    </location>
</feature>
<evidence type="ECO:0000313" key="4">
    <source>
        <dbReference type="Proteomes" id="UP000229896"/>
    </source>
</evidence>
<dbReference type="InterPro" id="IPR050194">
    <property type="entry name" value="Glycosyltransferase_grp1"/>
</dbReference>
<proteinExistence type="predicted"/>
<dbReference type="Pfam" id="PF13439">
    <property type="entry name" value="Glyco_transf_4"/>
    <property type="match status" value="1"/>
</dbReference>
<evidence type="ECO:0000259" key="1">
    <source>
        <dbReference type="Pfam" id="PF00534"/>
    </source>
</evidence>
<dbReference type="CDD" id="cd03801">
    <property type="entry name" value="GT4_PimA-like"/>
    <property type="match status" value="1"/>
</dbReference>
<evidence type="ECO:0008006" key="5">
    <source>
        <dbReference type="Google" id="ProtNLM"/>
    </source>
</evidence>
<dbReference type="PANTHER" id="PTHR45947:SF3">
    <property type="entry name" value="SULFOQUINOVOSYL TRANSFERASE SQD2"/>
    <property type="match status" value="1"/>
</dbReference>
<reference evidence="4" key="1">
    <citation type="submission" date="2017-09" db="EMBL/GenBank/DDBJ databases">
        <title>Depth-based differentiation of microbial function through sediment-hosted aquifers and enrichment of novel symbionts in the deep terrestrial subsurface.</title>
        <authorList>
            <person name="Probst A.J."/>
            <person name="Ladd B."/>
            <person name="Jarett J.K."/>
            <person name="Geller-Mcgrath D.E."/>
            <person name="Sieber C.M.K."/>
            <person name="Emerson J.B."/>
            <person name="Anantharaman K."/>
            <person name="Thomas B.C."/>
            <person name="Malmstrom R."/>
            <person name="Stieglmeier M."/>
            <person name="Klingl A."/>
            <person name="Woyke T."/>
            <person name="Ryan C.M."/>
            <person name="Banfield J.F."/>
        </authorList>
    </citation>
    <scope>NUCLEOTIDE SEQUENCE [LARGE SCALE GENOMIC DNA]</scope>
</reference>
<dbReference type="EMBL" id="PEXI01000022">
    <property type="protein sequence ID" value="PIU24528.1"/>
    <property type="molecule type" value="Genomic_DNA"/>
</dbReference>
<evidence type="ECO:0000259" key="2">
    <source>
        <dbReference type="Pfam" id="PF13439"/>
    </source>
</evidence>
<gene>
    <name evidence="3" type="ORF">COT12_00560</name>
</gene>
<accession>A0A2M6YCX3</accession>
<dbReference type="GO" id="GO:0016757">
    <property type="term" value="F:glycosyltransferase activity"/>
    <property type="evidence" value="ECO:0007669"/>
    <property type="project" value="InterPro"/>
</dbReference>
<sequence>MTSNKSILLVAWFFYPKLGGAEMIVLNQARYLRDSGYDVSVLTSTVKGLEADDSFDGIKIFRRDFINSSVSYPADEIVANLEKIFARTEIKIVHFHNGSYPAASTDMYAGAENIKTIYEFARLHNCKVVEHSHNAQLKDPVATKQLRELDWDCVICVSNFVKQKWIEFGNQAKDLRVVYNGIDLSKFNHVQADPSVDKLRLTIDGKLIFFPARVVSMTQGAISKQKNFILLLAACKKLLELGITNFRLIAILNESEKEQKTRKANRVLGDLLCVYDLGDHITFIPTVMPDDMPKMYAAVDIICVPSLYETFGLVYIETMASGKVAIASNTGGPTEYIKNGKNGFIVDPNSPDDLSEILYEVLTDEKLNEKIRRNGLATAKKFSVETMMTKIEAIYKKLLEEK</sequence>
<name>A0A2M6YCX3_9BACT</name>
<dbReference type="Pfam" id="PF00534">
    <property type="entry name" value="Glycos_transf_1"/>
    <property type="match status" value="1"/>
</dbReference>
<dbReference type="PANTHER" id="PTHR45947">
    <property type="entry name" value="SULFOQUINOVOSYL TRANSFERASE SQD2"/>
    <property type="match status" value="1"/>
</dbReference>
<dbReference type="InterPro" id="IPR028098">
    <property type="entry name" value="Glyco_trans_4-like_N"/>
</dbReference>
<dbReference type="AlphaFoldDB" id="A0A2M6YCX3"/>
<comment type="caution">
    <text evidence="3">The sequence shown here is derived from an EMBL/GenBank/DDBJ whole genome shotgun (WGS) entry which is preliminary data.</text>
</comment>
<dbReference type="Gene3D" id="3.40.50.2000">
    <property type="entry name" value="Glycogen Phosphorylase B"/>
    <property type="match status" value="2"/>
</dbReference>
<dbReference type="InterPro" id="IPR001296">
    <property type="entry name" value="Glyco_trans_1"/>
</dbReference>
<dbReference type="SUPFAM" id="SSF53756">
    <property type="entry name" value="UDP-Glycosyltransferase/glycogen phosphorylase"/>
    <property type="match status" value="1"/>
</dbReference>
<evidence type="ECO:0000313" key="3">
    <source>
        <dbReference type="EMBL" id="PIU24528.1"/>
    </source>
</evidence>
<dbReference type="Proteomes" id="UP000229896">
    <property type="component" value="Unassembled WGS sequence"/>
</dbReference>